<reference evidence="3 6" key="2">
    <citation type="submission" date="2018-07" db="EMBL/GenBank/DDBJ databases">
        <title>Genome sequences of Haloplanus sp. CBA1113.</title>
        <authorList>
            <person name="Kim Y.B."/>
            <person name="Roh S.W."/>
        </authorList>
    </citation>
    <scope>NUCLEOTIDE SEQUENCE [LARGE SCALE GENOMIC DNA]</scope>
    <source>
        <strain evidence="3 6">CBA1113</strain>
    </source>
</reference>
<dbReference type="GeneID" id="37288631"/>
<dbReference type="SUPFAM" id="SSF53300">
    <property type="entry name" value="vWA-like"/>
    <property type="match status" value="1"/>
</dbReference>
<dbReference type="InterPro" id="IPR002035">
    <property type="entry name" value="VWF_A"/>
</dbReference>
<sequence length="547" mass="57838">MTDDDSAALNISRRKTLAALGTIGVASAGAGLGTSAYFSDQETFQNNSLMAGELDLKVDWEEHYSDWSSDEEVGEDGDVTMLDIGEDPPTGARAFPTCADNNVPRVAVANDQVANFMRATAVEAAPDVDGDNLADGGVYDLVNDETEEPWEVIPCEDYPDPDDLGRPLIALDDVKPGDFGEVTFSLHLCDNPGYLWANAMNIEWAENGHTEPEDDDPQSVGPADEEGSTADGDSLDDAQVELLDTLQACLFYDDGNNLYDTAQNNPACISFVLDDSGSMAGTKAQQTRDGAKAVINDLDFDDDGDIDPHQAAVTTFGSGANLQQALTNDVGDLETAIDEVDGDAGLTNIDDAIGIAGDELSECPDDVDTIMVILSNGAENIGDARDAAQDEVDAGNVDTFFTIGVQAGTAGDDLLQDIADLSPSGNGVFLDVTDPDQITGAFGQLVQAIGGDTEIVSGSLRDVLMALMADPSAGDWGLGLDAFPETEGRDCFVNSSDVYLGLEWWLPVDHGNEVQGDSVEFDLGFYTEQCRHNDGEGMNSETVDGEA</sequence>
<protein>
    <submittedName>
        <fullName evidence="4">VWA domain-containing protein</fullName>
    </submittedName>
</protein>
<dbReference type="NCBIfam" id="TIGR04088">
    <property type="entry name" value="cognate_SipW"/>
    <property type="match status" value="1"/>
</dbReference>
<evidence type="ECO:0000313" key="5">
    <source>
        <dbReference type="Proteomes" id="UP000252985"/>
    </source>
</evidence>
<evidence type="ECO:0000256" key="1">
    <source>
        <dbReference type="SAM" id="MobiDB-lite"/>
    </source>
</evidence>
<dbReference type="KEGG" id="haq:DU484_16595"/>
<dbReference type="Pfam" id="PF00092">
    <property type="entry name" value="VWA"/>
    <property type="match status" value="1"/>
</dbReference>
<dbReference type="EMBL" id="CP031150">
    <property type="protein sequence ID" value="AXG07924.1"/>
    <property type="molecule type" value="Genomic_DNA"/>
</dbReference>
<dbReference type="Gene3D" id="3.40.50.410">
    <property type="entry name" value="von Willebrand factor, type A domain"/>
    <property type="match status" value="1"/>
</dbReference>
<dbReference type="KEGG" id="haj:DU500_16640"/>
<dbReference type="Proteomes" id="UP000253273">
    <property type="component" value="Chromosome"/>
</dbReference>
<dbReference type="Proteomes" id="UP000252985">
    <property type="component" value="Chromosome"/>
</dbReference>
<keyword evidence="6" id="KW-1185">Reference proteome</keyword>
<evidence type="ECO:0000313" key="6">
    <source>
        <dbReference type="Proteomes" id="UP000253273"/>
    </source>
</evidence>
<reference evidence="4 5" key="1">
    <citation type="submission" date="2018-07" db="EMBL/GenBank/DDBJ databases">
        <title>Genome sequences of Haloplanus sp. CBA1112.</title>
        <authorList>
            <person name="Kim Y.B."/>
            <person name="Roh S.W."/>
        </authorList>
    </citation>
    <scope>NUCLEOTIDE SEQUENCE [LARGE SCALE GENOMIC DNA]</scope>
    <source>
        <strain evidence="4 5">CBA1112</strain>
    </source>
</reference>
<feature type="domain" description="VWFA" evidence="2">
    <location>
        <begin position="268"/>
        <end position="449"/>
    </location>
</feature>
<evidence type="ECO:0000313" key="3">
    <source>
        <dbReference type="EMBL" id="AXG07924.1"/>
    </source>
</evidence>
<dbReference type="RefSeq" id="WP_114587045.1">
    <property type="nucleotide sequence ID" value="NZ_CP031148.1"/>
</dbReference>
<accession>A0A345E6V2</accession>
<dbReference type="CDD" id="cd00198">
    <property type="entry name" value="vWFA"/>
    <property type="match status" value="1"/>
</dbReference>
<dbReference type="AlphaFoldDB" id="A0A345EGL7"/>
<dbReference type="EMBL" id="CP031148">
    <property type="protein sequence ID" value="AXG11339.1"/>
    <property type="molecule type" value="Genomic_DNA"/>
</dbReference>
<feature type="compositionally biased region" description="Acidic residues" evidence="1">
    <location>
        <begin position="212"/>
        <end position="234"/>
    </location>
</feature>
<proteinExistence type="predicted"/>
<dbReference type="InterPro" id="IPR036465">
    <property type="entry name" value="vWFA_dom_sf"/>
</dbReference>
<feature type="region of interest" description="Disordered" evidence="1">
    <location>
        <begin position="207"/>
        <end position="234"/>
    </location>
</feature>
<dbReference type="InterPro" id="IPR023833">
    <property type="entry name" value="Signal_pept_SipW-depend-type"/>
</dbReference>
<evidence type="ECO:0000259" key="2">
    <source>
        <dbReference type="PROSITE" id="PS50234"/>
    </source>
</evidence>
<gene>
    <name evidence="4" type="ORF">DU484_16595</name>
    <name evidence="3" type="ORF">DU500_16640</name>
</gene>
<organism evidence="4 5">
    <name type="scientific">Haloplanus rubicundus</name>
    <dbReference type="NCBI Taxonomy" id="1547898"/>
    <lineage>
        <taxon>Archaea</taxon>
        <taxon>Methanobacteriati</taxon>
        <taxon>Methanobacteriota</taxon>
        <taxon>Stenosarchaea group</taxon>
        <taxon>Halobacteria</taxon>
        <taxon>Halobacteriales</taxon>
        <taxon>Haloferacaceae</taxon>
        <taxon>Haloplanus</taxon>
    </lineage>
</organism>
<dbReference type="SMART" id="SM00327">
    <property type="entry name" value="VWA"/>
    <property type="match status" value="1"/>
</dbReference>
<name>A0A345EGL7_9EURY</name>
<dbReference type="OrthoDB" id="222305at2157"/>
<dbReference type="PROSITE" id="PS50234">
    <property type="entry name" value="VWFA"/>
    <property type="match status" value="1"/>
</dbReference>
<evidence type="ECO:0000313" key="4">
    <source>
        <dbReference type="EMBL" id="AXG11339.1"/>
    </source>
</evidence>
<accession>A0A345EGL7</accession>